<feature type="domain" description="CshA" evidence="4">
    <location>
        <begin position="887"/>
        <end position="956"/>
    </location>
</feature>
<feature type="compositionally biased region" description="Polar residues" evidence="1">
    <location>
        <begin position="854"/>
        <end position="865"/>
    </location>
</feature>
<dbReference type="EMBL" id="JBHTCH010000014">
    <property type="protein sequence ID" value="MFC7360769.1"/>
    <property type="molecule type" value="Genomic_DNA"/>
</dbReference>
<feature type="region of interest" description="Disordered" evidence="1">
    <location>
        <begin position="848"/>
        <end position="876"/>
    </location>
</feature>
<dbReference type="InterPro" id="IPR001434">
    <property type="entry name" value="OmcB-like_DUF11"/>
</dbReference>
<protein>
    <submittedName>
        <fullName evidence="6">Ig-like domain-containing protein</fullName>
    </submittedName>
</protein>
<organism evidence="6 7">
    <name type="scientific">Nocardioides astragali</name>
    <dbReference type="NCBI Taxonomy" id="1776736"/>
    <lineage>
        <taxon>Bacteria</taxon>
        <taxon>Bacillati</taxon>
        <taxon>Actinomycetota</taxon>
        <taxon>Actinomycetes</taxon>
        <taxon>Propionibacteriales</taxon>
        <taxon>Nocardioidaceae</taxon>
        <taxon>Nocardioides</taxon>
    </lineage>
</organism>
<feature type="domain" description="CshA" evidence="4">
    <location>
        <begin position="681"/>
        <end position="739"/>
    </location>
</feature>
<sequence>MRTASLAGRAVLTAAVALSAGLVTVVGVASPAAAAPALDCTGALYLTDNSTAGGRVLRLGLDGSLSTTSIYDPTTGDTTDANQLGIGAGGTQVINTDRTSDQIVRYVLGTEVRTDFAGPGISGSSIAGAINPANGLYYYGGYSGSNLLLYSFDPATGTASNVPVATIATPNQPTGGTNGDITFDPAGNLYYVASSTSEFALYSLGGPAPTNGTATRLAGAGGLGGSAVNGIAFGSDGFLYVGQSTLVRQVNPVTGTLTGNDLVLGGGVSSSDLASCAEAPSSLTVKKNVTGRRAATDQFTVTAMRPAADGTTSFPAGTTTGTDTGLQNTAPEVAGPAIIFPDRTYEISESASGTTDLDAYTSSWECRNQSGTLIDQGTGSSGTFTAPTTGGLAITCTFTNDPVLPEIDLTKTVDPMRFTTAGETLTYSFAVSNSGNAALSDLAIDDPMPGLSTPVCAPFAQGETLPAGQSTNCTATYTITDADVAAGADKTNTATATGTPPASTGLPPVDSPPATATAEYTDLPVANDDEANTPFDTPVTLPAVADDTAGTTAPLDPTATVFTSPDATNDGKTQVTAEGTWQVNPGGTVTFTPAPGYTGTTPPVEYEITDEDGSTDTADLVVTVRPGPSAAPDTDATPQDVDVTVDPLTNDTPGMLVDGSDGSWDESSVVFPVGPNPGTVTNEGKTLTVPGEGVYTIDPVTGEVTFDPEPLFTGVATAVTYDVTDSNGNDARSTITITVAPVAPLANDDTASTPFNTPVTLPAVTDDAAGDPSAPLVPSATVFTSSAATNGGKTLVTPEGTWQVNPNGTVTFTPAPGYVGTTPAVEYEITDENGTTDTAVLTVTVRTGPKAQPDTGTTPQDTNITVPLLPNDTPGPRADGTPGSWNPATVVFTSPHATNGGRTLQVPGQGVYTIDPVTGAVTFDPEPGFTGQATPVDYQVTDSNGSTARSTLTITVTAVAPTPTPTEDEPFDLVLDKRAVGDAHAKVGGTVRYRLQVSNKGLGTARGPIKLTDPLPDGLELVSADGKGWKCQVRKASDTVKCVRKQGLGADRKASAVFVVAMATKAALGRVVNVAKVEVAGESIRSNNRGKAAITVAPAQLPSTGFRLERGGLF</sequence>
<accession>A0ABW2N4J5</accession>
<keyword evidence="2" id="KW-0732">Signal</keyword>
<dbReference type="Pfam" id="PF19076">
    <property type="entry name" value="CshA_repeat"/>
    <property type="match status" value="4"/>
</dbReference>
<evidence type="ECO:0000313" key="7">
    <source>
        <dbReference type="Proteomes" id="UP001596524"/>
    </source>
</evidence>
<feature type="domain" description="DUF7507" evidence="5">
    <location>
        <begin position="405"/>
        <end position="504"/>
    </location>
</feature>
<name>A0ABW2N4J5_9ACTN</name>
<keyword evidence="7" id="KW-1185">Reference proteome</keyword>
<evidence type="ECO:0000256" key="2">
    <source>
        <dbReference type="SAM" id="SignalP"/>
    </source>
</evidence>
<feature type="domain" description="CshA" evidence="4">
    <location>
        <begin position="552"/>
        <end position="624"/>
    </location>
</feature>
<gene>
    <name evidence="6" type="ORF">ACFQO6_10850</name>
</gene>
<evidence type="ECO:0000313" key="6">
    <source>
        <dbReference type="EMBL" id="MFC7360769.1"/>
    </source>
</evidence>
<evidence type="ECO:0000259" key="5">
    <source>
        <dbReference type="Pfam" id="PF24346"/>
    </source>
</evidence>
<dbReference type="Pfam" id="PF24346">
    <property type="entry name" value="DUF7507"/>
    <property type="match status" value="1"/>
</dbReference>
<dbReference type="InterPro" id="IPR026395">
    <property type="entry name" value="CshA_fibril"/>
</dbReference>
<evidence type="ECO:0000259" key="4">
    <source>
        <dbReference type="Pfam" id="PF19076"/>
    </source>
</evidence>
<dbReference type="Proteomes" id="UP001596524">
    <property type="component" value="Unassembled WGS sequence"/>
</dbReference>
<evidence type="ECO:0000256" key="1">
    <source>
        <dbReference type="SAM" id="MobiDB-lite"/>
    </source>
</evidence>
<dbReference type="InterPro" id="IPR047589">
    <property type="entry name" value="DUF11_rpt"/>
</dbReference>
<comment type="caution">
    <text evidence="6">The sequence shown here is derived from an EMBL/GenBank/DDBJ whole genome shotgun (WGS) entry which is preliminary data.</text>
</comment>
<evidence type="ECO:0000259" key="3">
    <source>
        <dbReference type="Pfam" id="PF01345"/>
    </source>
</evidence>
<feature type="compositionally biased region" description="Low complexity" evidence="1">
    <location>
        <begin position="491"/>
        <end position="508"/>
    </location>
</feature>
<dbReference type="InterPro" id="IPR055354">
    <property type="entry name" value="DUF7507"/>
</dbReference>
<feature type="signal peptide" evidence="2">
    <location>
        <begin position="1"/>
        <end position="34"/>
    </location>
</feature>
<feature type="chain" id="PRO_5045654095" evidence="2">
    <location>
        <begin position="35"/>
        <end position="1114"/>
    </location>
</feature>
<dbReference type="SUPFAM" id="SSF101898">
    <property type="entry name" value="NHL repeat"/>
    <property type="match status" value="1"/>
</dbReference>
<dbReference type="RefSeq" id="WP_255888703.1">
    <property type="nucleotide sequence ID" value="NZ_JAFMZM010000001.1"/>
</dbReference>
<feature type="domain" description="DUF11" evidence="3">
    <location>
        <begin position="972"/>
        <end position="1093"/>
    </location>
</feature>
<dbReference type="NCBIfam" id="TIGR04225">
    <property type="entry name" value="CshA_fibril_rpt"/>
    <property type="match status" value="4"/>
</dbReference>
<reference evidence="7" key="1">
    <citation type="journal article" date="2019" name="Int. J. Syst. Evol. Microbiol.">
        <title>The Global Catalogue of Microorganisms (GCM) 10K type strain sequencing project: providing services to taxonomists for standard genome sequencing and annotation.</title>
        <authorList>
            <consortium name="The Broad Institute Genomics Platform"/>
            <consortium name="The Broad Institute Genome Sequencing Center for Infectious Disease"/>
            <person name="Wu L."/>
            <person name="Ma J."/>
        </authorList>
    </citation>
    <scope>NUCLEOTIDE SEQUENCE [LARGE SCALE GENOMIC DNA]</scope>
    <source>
        <strain evidence="7">FCH27</strain>
    </source>
</reference>
<feature type="region of interest" description="Disordered" evidence="1">
    <location>
        <begin position="491"/>
        <end position="516"/>
    </location>
</feature>
<proteinExistence type="predicted"/>
<dbReference type="NCBIfam" id="TIGR01451">
    <property type="entry name" value="B_ant_repeat"/>
    <property type="match status" value="2"/>
</dbReference>
<feature type="domain" description="CshA" evidence="4">
    <location>
        <begin position="742"/>
        <end position="845"/>
    </location>
</feature>
<dbReference type="Pfam" id="PF01345">
    <property type="entry name" value="DUF11"/>
    <property type="match status" value="1"/>
</dbReference>